<sequence length="450" mass="49796">MKKYMNKLFFLGTLLVLMCSCEKDTELTTLQEVNFPSPPDLSSISLQLVQDEQNEPALNISWGEVIFPIDAPVEYTVQFALPADTIGESGWNNTINFNAGKDVYSKTFQVLDLNQIAEEVGFEPDVEGDLVVRVLAHMDRTIASEAVGLTVIPFETVITLTELYLPGAYQGWDPSTSLSIPSTGVNGIYQGIIYFPEEARDFKITLDQTWDENYGGDGNGNLIFDGSNLSVPTGGTYSITVNLNTMRWSAEPYSFGIIGTATPGGWDADTNMFYDSETETWQISTYLQAGALKWRLNDAWTVNYGPRNNDEGTAYLDDPGAYTISEAGMYEVTFKVDSQEPSIAYYTIEPISWGIIGDATAGGWDADTDMTYDPEADVWRITAELISGAVKFRRNNTWAINYGPRNNDDGILYLDDPGAHGISEVGTYEITLHLNSQDQSTANYTIEKID</sequence>
<evidence type="ECO:0000259" key="1">
    <source>
        <dbReference type="Pfam" id="PF14292"/>
    </source>
</evidence>
<organism evidence="2 3">
    <name type="scientific">Salinimicrobium profundisediminis</name>
    <dbReference type="NCBI Taxonomy" id="2994553"/>
    <lineage>
        <taxon>Bacteria</taxon>
        <taxon>Pseudomonadati</taxon>
        <taxon>Bacteroidota</taxon>
        <taxon>Flavobacteriia</taxon>
        <taxon>Flavobacteriales</taxon>
        <taxon>Flavobacteriaceae</taxon>
        <taxon>Salinimicrobium</taxon>
    </lineage>
</organism>
<dbReference type="EMBL" id="JAPJDA010000021">
    <property type="protein sequence ID" value="MCX2839078.1"/>
    <property type="molecule type" value="Genomic_DNA"/>
</dbReference>
<gene>
    <name evidence="2" type="ORF">OQ279_13055</name>
</gene>
<dbReference type="CDD" id="cd12967">
    <property type="entry name" value="CBM_SusE-F_like_u1"/>
    <property type="match status" value="1"/>
</dbReference>
<dbReference type="AlphaFoldDB" id="A0A9X3I231"/>
<dbReference type="Proteomes" id="UP001148482">
    <property type="component" value="Unassembled WGS sequence"/>
</dbReference>
<keyword evidence="3" id="KW-1185">Reference proteome</keyword>
<proteinExistence type="predicted"/>
<dbReference type="GO" id="GO:2001070">
    <property type="term" value="F:starch binding"/>
    <property type="evidence" value="ECO:0007669"/>
    <property type="project" value="InterPro"/>
</dbReference>
<dbReference type="Pfam" id="PF14292">
    <property type="entry name" value="SusE"/>
    <property type="match status" value="1"/>
</dbReference>
<feature type="domain" description="SusE outer membrane protein" evidence="1">
    <location>
        <begin position="33"/>
        <end position="134"/>
    </location>
</feature>
<dbReference type="RefSeq" id="WP_266070394.1">
    <property type="nucleotide sequence ID" value="NZ_JAPJDA010000021.1"/>
</dbReference>
<dbReference type="InterPro" id="IPR025970">
    <property type="entry name" value="SusE"/>
</dbReference>
<evidence type="ECO:0000313" key="3">
    <source>
        <dbReference type="Proteomes" id="UP001148482"/>
    </source>
</evidence>
<protein>
    <submittedName>
        <fullName evidence="2">SusF/SusE family outer membrane protein</fullName>
    </submittedName>
</protein>
<dbReference type="CDD" id="cd12956">
    <property type="entry name" value="CBM_SusE-F_like"/>
    <property type="match status" value="1"/>
</dbReference>
<dbReference type="PROSITE" id="PS51257">
    <property type="entry name" value="PROKAR_LIPOPROTEIN"/>
    <property type="match status" value="1"/>
</dbReference>
<accession>A0A9X3I231</accession>
<name>A0A9X3I231_9FLAO</name>
<reference evidence="2" key="1">
    <citation type="submission" date="2022-11" db="EMBL/GenBank/DDBJ databases">
        <title>Salinimicrobium profundisediminis sp. nov., isolated from deep-sea sediment of the Mariana Trench.</title>
        <authorList>
            <person name="Fu H."/>
        </authorList>
    </citation>
    <scope>NUCLEOTIDE SEQUENCE</scope>
    <source>
        <strain evidence="2">MT39</strain>
    </source>
</reference>
<dbReference type="Gene3D" id="2.60.40.3620">
    <property type="match status" value="3"/>
</dbReference>
<evidence type="ECO:0000313" key="2">
    <source>
        <dbReference type="EMBL" id="MCX2839078.1"/>
    </source>
</evidence>
<comment type="caution">
    <text evidence="2">The sequence shown here is derived from an EMBL/GenBank/DDBJ whole genome shotgun (WGS) entry which is preliminary data.</text>
</comment>
<dbReference type="GO" id="GO:0019867">
    <property type="term" value="C:outer membrane"/>
    <property type="evidence" value="ECO:0007669"/>
    <property type="project" value="InterPro"/>
</dbReference>